<dbReference type="PANTHER" id="PTHR18919:SF139">
    <property type="entry name" value="THIOLASE-LIKE PROTEIN TYPE 1 ADDITIONAL C-TERMINAL DOMAIN-CONTAINING PROTEIN"/>
    <property type="match status" value="1"/>
</dbReference>
<proteinExistence type="inferred from homology"/>
<dbReference type="AlphaFoldDB" id="A0A6J6APH1"/>
<evidence type="ECO:0000256" key="2">
    <source>
        <dbReference type="ARBA" id="ARBA00022679"/>
    </source>
</evidence>
<evidence type="ECO:0000256" key="3">
    <source>
        <dbReference type="ARBA" id="ARBA00023315"/>
    </source>
</evidence>
<evidence type="ECO:0000313" key="4">
    <source>
        <dbReference type="EMBL" id="CAB4372112.1"/>
    </source>
</evidence>
<dbReference type="SUPFAM" id="SSF53901">
    <property type="entry name" value="Thiolase-like"/>
    <property type="match status" value="1"/>
</dbReference>
<dbReference type="InterPro" id="IPR016039">
    <property type="entry name" value="Thiolase-like"/>
</dbReference>
<dbReference type="PANTHER" id="PTHR18919">
    <property type="entry name" value="ACETYL-COA C-ACYLTRANSFERASE"/>
    <property type="match status" value="1"/>
</dbReference>
<sequence length="498" mass="52774">MASSETLDPQTPIVISAAEVVHRDGPGFVVTSATDLMIEAVQTALESTGAAESLGALTAAVFVPHGTWAESDPGRAIAAEIGAPNARSVRSELGVLQQSLLARAAIDVRSGAVDVAIVVGGENRWSGVIAGKSGSTVPDAPALACSSEPDEVIAPKEMVISQIEIDRNLTTAAHQYAIIESSLRHHLGRSNRAHQRELGNLWARFAEIAAHAPAGWDDRAMTSDEIAFESETNRMIAAPYPKWLISQWNVDQAAALIFTTVETATRLGLDESTWVFPLAMVESNAVIPLPERADVYRWPASQVVAKTALESSAVTIDEIGPVDLYSCFPAAVEVQAREIGFSIDRELTLTGGMTFGGGPFNNYVLQGAAAMVRRLQDSPDATFGLTSAVSGLLTKPAVTIWSNREPRVPFVSLDVSEEAERVTERRLVDPNLSGAGVVIGATVVPGREGDLTTVALVQVDEVRTVVQSHDHAVGQTFMDSDPVGLSVIIGDPGEFTLA</sequence>
<gene>
    <name evidence="4" type="ORF">UFOPK4201_01269</name>
</gene>
<dbReference type="GO" id="GO:0016746">
    <property type="term" value="F:acyltransferase activity"/>
    <property type="evidence" value="ECO:0007669"/>
    <property type="project" value="UniProtKB-KW"/>
</dbReference>
<name>A0A6J6APH1_9ZZZZ</name>
<comment type="similarity">
    <text evidence="1">Belongs to the thiolase-like superfamily. Thiolase family.</text>
</comment>
<evidence type="ECO:0000256" key="1">
    <source>
        <dbReference type="ARBA" id="ARBA00010982"/>
    </source>
</evidence>
<organism evidence="4">
    <name type="scientific">freshwater metagenome</name>
    <dbReference type="NCBI Taxonomy" id="449393"/>
    <lineage>
        <taxon>unclassified sequences</taxon>
        <taxon>metagenomes</taxon>
        <taxon>ecological metagenomes</taxon>
    </lineage>
</organism>
<keyword evidence="3" id="KW-0012">Acyltransferase</keyword>
<protein>
    <submittedName>
        <fullName evidence="4">Unannotated protein</fullName>
    </submittedName>
</protein>
<accession>A0A6J6APH1</accession>
<keyword evidence="2" id="KW-0808">Transferase</keyword>
<reference evidence="4" key="1">
    <citation type="submission" date="2020-05" db="EMBL/GenBank/DDBJ databases">
        <authorList>
            <person name="Chiriac C."/>
            <person name="Salcher M."/>
            <person name="Ghai R."/>
            <person name="Kavagutti S V."/>
        </authorList>
    </citation>
    <scope>NUCLEOTIDE SEQUENCE</scope>
</reference>
<dbReference type="Gene3D" id="3.40.47.10">
    <property type="match status" value="1"/>
</dbReference>
<dbReference type="EMBL" id="CAEUNJ010000055">
    <property type="protein sequence ID" value="CAB4372112.1"/>
    <property type="molecule type" value="Genomic_DNA"/>
</dbReference>